<feature type="region of interest" description="Disordered" evidence="1">
    <location>
        <begin position="70"/>
        <end position="109"/>
    </location>
</feature>
<protein>
    <submittedName>
        <fullName evidence="2">Uncharacterized protein</fullName>
    </submittedName>
</protein>
<organism evidence="2 3">
    <name type="scientific">Aldrovandia affinis</name>
    <dbReference type="NCBI Taxonomy" id="143900"/>
    <lineage>
        <taxon>Eukaryota</taxon>
        <taxon>Metazoa</taxon>
        <taxon>Chordata</taxon>
        <taxon>Craniata</taxon>
        <taxon>Vertebrata</taxon>
        <taxon>Euteleostomi</taxon>
        <taxon>Actinopterygii</taxon>
        <taxon>Neopterygii</taxon>
        <taxon>Teleostei</taxon>
        <taxon>Notacanthiformes</taxon>
        <taxon>Halosauridae</taxon>
        <taxon>Aldrovandia</taxon>
    </lineage>
</organism>
<name>A0AAD7SEF9_9TELE</name>
<dbReference type="AlphaFoldDB" id="A0AAD7SEF9"/>
<accession>A0AAD7SEF9</accession>
<evidence type="ECO:0000313" key="3">
    <source>
        <dbReference type="Proteomes" id="UP001221898"/>
    </source>
</evidence>
<dbReference type="Proteomes" id="UP001221898">
    <property type="component" value="Unassembled WGS sequence"/>
</dbReference>
<comment type="caution">
    <text evidence="2">The sequence shown here is derived from an EMBL/GenBank/DDBJ whole genome shotgun (WGS) entry which is preliminary data.</text>
</comment>
<evidence type="ECO:0000313" key="2">
    <source>
        <dbReference type="EMBL" id="KAJ8400848.1"/>
    </source>
</evidence>
<proteinExistence type="predicted"/>
<feature type="compositionally biased region" description="Basic and acidic residues" evidence="1">
    <location>
        <begin position="74"/>
        <end position="84"/>
    </location>
</feature>
<dbReference type="EMBL" id="JAINUG010000074">
    <property type="protein sequence ID" value="KAJ8400848.1"/>
    <property type="molecule type" value="Genomic_DNA"/>
</dbReference>
<gene>
    <name evidence="2" type="ORF">AAFF_G00392020</name>
</gene>
<keyword evidence="3" id="KW-1185">Reference proteome</keyword>
<reference evidence="2" key="1">
    <citation type="journal article" date="2023" name="Science">
        <title>Genome structures resolve the early diversification of teleost fishes.</title>
        <authorList>
            <person name="Parey E."/>
            <person name="Louis A."/>
            <person name="Montfort J."/>
            <person name="Bouchez O."/>
            <person name="Roques C."/>
            <person name="Iampietro C."/>
            <person name="Lluch J."/>
            <person name="Castinel A."/>
            <person name="Donnadieu C."/>
            <person name="Desvignes T."/>
            <person name="Floi Bucao C."/>
            <person name="Jouanno E."/>
            <person name="Wen M."/>
            <person name="Mejri S."/>
            <person name="Dirks R."/>
            <person name="Jansen H."/>
            <person name="Henkel C."/>
            <person name="Chen W.J."/>
            <person name="Zahm M."/>
            <person name="Cabau C."/>
            <person name="Klopp C."/>
            <person name="Thompson A.W."/>
            <person name="Robinson-Rechavi M."/>
            <person name="Braasch I."/>
            <person name="Lecointre G."/>
            <person name="Bobe J."/>
            <person name="Postlethwait J.H."/>
            <person name="Berthelot C."/>
            <person name="Roest Crollius H."/>
            <person name="Guiguen Y."/>
        </authorList>
    </citation>
    <scope>NUCLEOTIDE SEQUENCE</scope>
    <source>
        <strain evidence="2">NC1722</strain>
    </source>
</reference>
<evidence type="ECO:0000256" key="1">
    <source>
        <dbReference type="SAM" id="MobiDB-lite"/>
    </source>
</evidence>
<sequence length="134" mass="14763">MNSTYCPLQLAVHSPGPQIGVCGAAQWTVQQNTLLTVCPEAQNTVSPTSQPQPQTAVLCVAAWKINSKKRRVAKGKESVRESRRSSLQRIASRPPCQTEPSRRMSRSADFYLLRERRESVVHGAPSPAHMEPGN</sequence>